<keyword evidence="3" id="KW-0813">Transport</keyword>
<evidence type="ECO:0000256" key="11">
    <source>
        <dbReference type="RuleBase" id="RU362091"/>
    </source>
</evidence>
<keyword evidence="5 12" id="KW-0812">Transmembrane</keyword>
<evidence type="ECO:0000256" key="9">
    <source>
        <dbReference type="ARBA" id="ARBA00023136"/>
    </source>
</evidence>
<evidence type="ECO:0000256" key="10">
    <source>
        <dbReference type="ARBA" id="ARBA00023201"/>
    </source>
</evidence>
<evidence type="ECO:0000256" key="1">
    <source>
        <dbReference type="ARBA" id="ARBA00004651"/>
    </source>
</evidence>
<dbReference type="EMBL" id="JRYO01000213">
    <property type="protein sequence ID" value="KHE91270.1"/>
    <property type="molecule type" value="Genomic_DNA"/>
</dbReference>
<sequence>MVSLLDWVVLLIYAGVVIAFGVIAGKKESTTEDYFLGGRKMPWISVMISIYATSLSTLTFIGVPGAAFEGDFVYLQLAIGDLAGRVLVSTLLLSAYYKSRITTIYEFLGKRFGPRSRDAGTGFFMLTRLLASGVRLAGCAIALSVVFDIPLNSAIILIAVVAFIYTALGGIKAVIWTDTLQFFLLLGGATVTLFFIWSAMPGGFSEFFQIGSEFGKFKVFHVSASPSHPEFFLNFNNPNALAAGLLLGASQPLRCSGPIRILCSEC</sequence>
<dbReference type="Pfam" id="PF00474">
    <property type="entry name" value="SSF"/>
    <property type="match status" value="1"/>
</dbReference>
<dbReference type="GO" id="GO:0005886">
    <property type="term" value="C:plasma membrane"/>
    <property type="evidence" value="ECO:0007669"/>
    <property type="project" value="UniProtKB-SubCell"/>
</dbReference>
<evidence type="ECO:0000256" key="6">
    <source>
        <dbReference type="ARBA" id="ARBA00022989"/>
    </source>
</evidence>
<feature type="transmembrane region" description="Helical" evidence="12">
    <location>
        <begin position="46"/>
        <end position="67"/>
    </location>
</feature>
<comment type="caution">
    <text evidence="13">The sequence shown here is derived from an EMBL/GenBank/DDBJ whole genome shotgun (WGS) entry which is preliminary data.</text>
</comment>
<dbReference type="Gene3D" id="1.20.1730.10">
    <property type="entry name" value="Sodium/glucose cotransporter"/>
    <property type="match status" value="1"/>
</dbReference>
<dbReference type="GO" id="GO:0015293">
    <property type="term" value="F:symporter activity"/>
    <property type="evidence" value="ECO:0007669"/>
    <property type="project" value="TreeGrafter"/>
</dbReference>
<keyword evidence="10" id="KW-0739">Sodium transport</keyword>
<feature type="transmembrane region" description="Helical" evidence="12">
    <location>
        <begin position="6"/>
        <end position="25"/>
    </location>
</feature>
<feature type="transmembrane region" description="Helical" evidence="12">
    <location>
        <begin position="149"/>
        <end position="168"/>
    </location>
</feature>
<dbReference type="InterPro" id="IPR001734">
    <property type="entry name" value="Na/solute_symporter"/>
</dbReference>
<feature type="transmembrane region" description="Helical" evidence="12">
    <location>
        <begin position="180"/>
        <end position="200"/>
    </location>
</feature>
<keyword evidence="8" id="KW-0406">Ion transport</keyword>
<organism evidence="13 14">
    <name type="scientific">Candidatus Scalindua brodae</name>
    <dbReference type="NCBI Taxonomy" id="237368"/>
    <lineage>
        <taxon>Bacteria</taxon>
        <taxon>Pseudomonadati</taxon>
        <taxon>Planctomycetota</taxon>
        <taxon>Candidatus Brocadiia</taxon>
        <taxon>Candidatus Brocadiales</taxon>
        <taxon>Candidatus Scalinduaceae</taxon>
        <taxon>Candidatus Scalindua</taxon>
    </lineage>
</organism>
<dbReference type="Proteomes" id="UP000030652">
    <property type="component" value="Unassembled WGS sequence"/>
</dbReference>
<keyword evidence="9 12" id="KW-0472">Membrane</keyword>
<dbReference type="PANTHER" id="PTHR42985">
    <property type="entry name" value="SODIUM-COUPLED MONOCARBOXYLATE TRANSPORTER"/>
    <property type="match status" value="1"/>
</dbReference>
<dbReference type="InterPro" id="IPR051163">
    <property type="entry name" value="Sodium:Solute_Symporter_SSF"/>
</dbReference>
<dbReference type="AlphaFoldDB" id="A0A0B0EKR2"/>
<dbReference type="PANTHER" id="PTHR42985:SF47">
    <property type="entry name" value="INTEGRAL MEMBRANE TRANSPORT PROTEIN"/>
    <property type="match status" value="1"/>
</dbReference>
<proteinExistence type="inferred from homology"/>
<dbReference type="eggNOG" id="COG0591">
    <property type="taxonomic scope" value="Bacteria"/>
</dbReference>
<comment type="similarity">
    <text evidence="2 11">Belongs to the sodium:solute symporter (SSF) (TC 2.A.21) family.</text>
</comment>
<comment type="subcellular location">
    <subcellularLocation>
        <location evidence="1">Cell membrane</location>
        <topology evidence="1">Multi-pass membrane protein</topology>
    </subcellularLocation>
</comment>
<protein>
    <submittedName>
        <fullName evidence="13">Sodium/glucose cotransporter</fullName>
    </submittedName>
</protein>
<accession>A0A0B0EKR2</accession>
<evidence type="ECO:0000313" key="13">
    <source>
        <dbReference type="EMBL" id="KHE91270.1"/>
    </source>
</evidence>
<evidence type="ECO:0000313" key="14">
    <source>
        <dbReference type="Proteomes" id="UP000030652"/>
    </source>
</evidence>
<gene>
    <name evidence="13" type="primary">sglT</name>
    <name evidence="13" type="ORF">SCABRO_02950</name>
</gene>
<evidence type="ECO:0000256" key="7">
    <source>
        <dbReference type="ARBA" id="ARBA00023053"/>
    </source>
</evidence>
<keyword evidence="4" id="KW-1003">Cell membrane</keyword>
<evidence type="ECO:0000256" key="3">
    <source>
        <dbReference type="ARBA" id="ARBA00022448"/>
    </source>
</evidence>
<dbReference type="InterPro" id="IPR038377">
    <property type="entry name" value="Na/Glc_symporter_sf"/>
</dbReference>
<evidence type="ECO:0000256" key="12">
    <source>
        <dbReference type="SAM" id="Phobius"/>
    </source>
</evidence>
<dbReference type="GO" id="GO:0006814">
    <property type="term" value="P:sodium ion transport"/>
    <property type="evidence" value="ECO:0007669"/>
    <property type="project" value="UniProtKB-KW"/>
</dbReference>
<evidence type="ECO:0000256" key="2">
    <source>
        <dbReference type="ARBA" id="ARBA00006434"/>
    </source>
</evidence>
<feature type="transmembrane region" description="Helical" evidence="12">
    <location>
        <begin position="73"/>
        <end position="97"/>
    </location>
</feature>
<evidence type="ECO:0000256" key="5">
    <source>
        <dbReference type="ARBA" id="ARBA00022692"/>
    </source>
</evidence>
<evidence type="ECO:0000256" key="4">
    <source>
        <dbReference type="ARBA" id="ARBA00022475"/>
    </source>
</evidence>
<keyword evidence="7" id="KW-0915">Sodium</keyword>
<reference evidence="13 14" key="1">
    <citation type="submission" date="2014-10" db="EMBL/GenBank/DDBJ databases">
        <title>Draft genome of anammox bacterium scalindua brodae, obtained using differential coverage binning of sequence data from two enrichment reactors.</title>
        <authorList>
            <person name="Speth D.R."/>
            <person name="Russ L."/>
            <person name="Kartal B."/>
            <person name="Op den Camp H.J."/>
            <person name="Dutilh B.E."/>
            <person name="Jetten M.S."/>
        </authorList>
    </citation>
    <scope>NUCLEOTIDE SEQUENCE [LARGE SCALE GENOMIC DNA]</scope>
    <source>
        <strain evidence="13">RU1</strain>
    </source>
</reference>
<evidence type="ECO:0000256" key="8">
    <source>
        <dbReference type="ARBA" id="ARBA00023065"/>
    </source>
</evidence>
<dbReference type="PROSITE" id="PS50283">
    <property type="entry name" value="NA_SOLUT_SYMP_3"/>
    <property type="match status" value="1"/>
</dbReference>
<feature type="transmembrane region" description="Helical" evidence="12">
    <location>
        <begin position="118"/>
        <end position="143"/>
    </location>
</feature>
<keyword evidence="6 12" id="KW-1133">Transmembrane helix</keyword>
<name>A0A0B0EKR2_9BACT</name>